<keyword evidence="2" id="KW-1185">Reference proteome</keyword>
<evidence type="ECO:0000313" key="1">
    <source>
        <dbReference type="EMBL" id="TEB25168.1"/>
    </source>
</evidence>
<evidence type="ECO:0000313" key="2">
    <source>
        <dbReference type="Proteomes" id="UP000298030"/>
    </source>
</evidence>
<organism evidence="1 2">
    <name type="scientific">Coprinellus micaceus</name>
    <name type="common">Glistening ink-cap mushroom</name>
    <name type="synonym">Coprinus micaceus</name>
    <dbReference type="NCBI Taxonomy" id="71717"/>
    <lineage>
        <taxon>Eukaryota</taxon>
        <taxon>Fungi</taxon>
        <taxon>Dikarya</taxon>
        <taxon>Basidiomycota</taxon>
        <taxon>Agaricomycotina</taxon>
        <taxon>Agaricomycetes</taxon>
        <taxon>Agaricomycetidae</taxon>
        <taxon>Agaricales</taxon>
        <taxon>Agaricineae</taxon>
        <taxon>Psathyrellaceae</taxon>
        <taxon>Coprinellus</taxon>
    </lineage>
</organism>
<protein>
    <submittedName>
        <fullName evidence="1">Uncharacterized protein</fullName>
    </submittedName>
</protein>
<proteinExistence type="predicted"/>
<comment type="caution">
    <text evidence="1">The sequence shown here is derived from an EMBL/GenBank/DDBJ whole genome shotgun (WGS) entry which is preliminary data.</text>
</comment>
<sequence length="84" mass="9609">MFCGCETQAVRGSGEDRSMGYQVQILTKRNNVLGNPFQESAPPSSYSENRIYTRGLCPFLPFASMWWRIGARFRARSVPSTFFF</sequence>
<dbReference type="Proteomes" id="UP000298030">
    <property type="component" value="Unassembled WGS sequence"/>
</dbReference>
<dbReference type="EMBL" id="QPFP01000059">
    <property type="protein sequence ID" value="TEB25168.1"/>
    <property type="molecule type" value="Genomic_DNA"/>
</dbReference>
<gene>
    <name evidence="1" type="ORF">FA13DRAFT_1188876</name>
</gene>
<reference evidence="1 2" key="1">
    <citation type="journal article" date="2019" name="Nat. Ecol. Evol.">
        <title>Megaphylogeny resolves global patterns of mushroom evolution.</title>
        <authorList>
            <person name="Varga T."/>
            <person name="Krizsan K."/>
            <person name="Foldi C."/>
            <person name="Dima B."/>
            <person name="Sanchez-Garcia M."/>
            <person name="Sanchez-Ramirez S."/>
            <person name="Szollosi G.J."/>
            <person name="Szarkandi J.G."/>
            <person name="Papp V."/>
            <person name="Albert L."/>
            <person name="Andreopoulos W."/>
            <person name="Angelini C."/>
            <person name="Antonin V."/>
            <person name="Barry K.W."/>
            <person name="Bougher N.L."/>
            <person name="Buchanan P."/>
            <person name="Buyck B."/>
            <person name="Bense V."/>
            <person name="Catcheside P."/>
            <person name="Chovatia M."/>
            <person name="Cooper J."/>
            <person name="Damon W."/>
            <person name="Desjardin D."/>
            <person name="Finy P."/>
            <person name="Geml J."/>
            <person name="Haridas S."/>
            <person name="Hughes K."/>
            <person name="Justo A."/>
            <person name="Karasinski D."/>
            <person name="Kautmanova I."/>
            <person name="Kiss B."/>
            <person name="Kocsube S."/>
            <person name="Kotiranta H."/>
            <person name="LaButti K.M."/>
            <person name="Lechner B.E."/>
            <person name="Liimatainen K."/>
            <person name="Lipzen A."/>
            <person name="Lukacs Z."/>
            <person name="Mihaltcheva S."/>
            <person name="Morgado L.N."/>
            <person name="Niskanen T."/>
            <person name="Noordeloos M.E."/>
            <person name="Ohm R.A."/>
            <person name="Ortiz-Santana B."/>
            <person name="Ovrebo C."/>
            <person name="Racz N."/>
            <person name="Riley R."/>
            <person name="Savchenko A."/>
            <person name="Shiryaev A."/>
            <person name="Soop K."/>
            <person name="Spirin V."/>
            <person name="Szebenyi C."/>
            <person name="Tomsovsky M."/>
            <person name="Tulloss R.E."/>
            <person name="Uehling J."/>
            <person name="Grigoriev I.V."/>
            <person name="Vagvolgyi C."/>
            <person name="Papp T."/>
            <person name="Martin F.M."/>
            <person name="Miettinen O."/>
            <person name="Hibbett D.S."/>
            <person name="Nagy L.G."/>
        </authorList>
    </citation>
    <scope>NUCLEOTIDE SEQUENCE [LARGE SCALE GENOMIC DNA]</scope>
    <source>
        <strain evidence="1 2">FP101781</strain>
    </source>
</reference>
<accession>A0A4Y7SU28</accession>
<name>A0A4Y7SU28_COPMI</name>
<dbReference type="AlphaFoldDB" id="A0A4Y7SU28"/>